<sequence length="66" mass="7301">MRALNHTWRVSTRSGTNGACVEARYADEQVHLRDSKDREGGQLAFNAGDWSAFIEGVKAGEFDLTT</sequence>
<proteinExistence type="predicted"/>
<dbReference type="EMBL" id="JACHMN010000002">
    <property type="protein sequence ID" value="MBB5868643.1"/>
    <property type="molecule type" value="Genomic_DNA"/>
</dbReference>
<evidence type="ECO:0000313" key="2">
    <source>
        <dbReference type="EMBL" id="MBB5868643.1"/>
    </source>
</evidence>
<evidence type="ECO:0000259" key="1">
    <source>
        <dbReference type="Pfam" id="PF04149"/>
    </source>
</evidence>
<dbReference type="RefSeq" id="WP_184834722.1">
    <property type="nucleotide sequence ID" value="NZ_JACHMN010000002.1"/>
</dbReference>
<dbReference type="Proteomes" id="UP000587527">
    <property type="component" value="Unassembled WGS sequence"/>
</dbReference>
<gene>
    <name evidence="2" type="ORF">F4553_002022</name>
</gene>
<accession>A0A841BNW3</accession>
<protein>
    <recommendedName>
        <fullName evidence="1">DUF397 domain-containing protein</fullName>
    </recommendedName>
</protein>
<evidence type="ECO:0000313" key="3">
    <source>
        <dbReference type="Proteomes" id="UP000587527"/>
    </source>
</evidence>
<dbReference type="Pfam" id="PF04149">
    <property type="entry name" value="DUF397"/>
    <property type="match status" value="1"/>
</dbReference>
<name>A0A841BNW3_9ACTN</name>
<keyword evidence="3" id="KW-1185">Reference proteome</keyword>
<dbReference type="InterPro" id="IPR007278">
    <property type="entry name" value="DUF397"/>
</dbReference>
<comment type="caution">
    <text evidence="2">The sequence shown here is derived from an EMBL/GenBank/DDBJ whole genome shotgun (WGS) entry which is preliminary data.</text>
</comment>
<organism evidence="2 3">
    <name type="scientific">Allocatelliglobosispora scoriae</name>
    <dbReference type="NCBI Taxonomy" id="643052"/>
    <lineage>
        <taxon>Bacteria</taxon>
        <taxon>Bacillati</taxon>
        <taxon>Actinomycetota</taxon>
        <taxon>Actinomycetes</taxon>
        <taxon>Micromonosporales</taxon>
        <taxon>Micromonosporaceae</taxon>
        <taxon>Allocatelliglobosispora</taxon>
    </lineage>
</organism>
<reference evidence="2 3" key="1">
    <citation type="submission" date="2020-08" db="EMBL/GenBank/DDBJ databases">
        <title>Sequencing the genomes of 1000 actinobacteria strains.</title>
        <authorList>
            <person name="Klenk H.-P."/>
        </authorList>
    </citation>
    <scope>NUCLEOTIDE SEQUENCE [LARGE SCALE GENOMIC DNA]</scope>
    <source>
        <strain evidence="2 3">DSM 45362</strain>
    </source>
</reference>
<feature type="domain" description="DUF397" evidence="1">
    <location>
        <begin position="7"/>
        <end position="58"/>
    </location>
</feature>
<dbReference type="AlphaFoldDB" id="A0A841BNW3"/>